<feature type="domain" description="AAA" evidence="1">
    <location>
        <begin position="24"/>
        <end position="118"/>
    </location>
</feature>
<dbReference type="EMBL" id="CP025198">
    <property type="protein sequence ID" value="AXE40076.1"/>
    <property type="molecule type" value="Genomic_DNA"/>
</dbReference>
<dbReference type="RefSeq" id="WP_220149995.1">
    <property type="nucleotide sequence ID" value="NZ_CP025198.1"/>
</dbReference>
<dbReference type="Proteomes" id="UP000251995">
    <property type="component" value="Chromosome"/>
</dbReference>
<dbReference type="PANTHER" id="PTHR43566:SF2">
    <property type="entry name" value="DUF4143 DOMAIN-CONTAINING PROTEIN"/>
    <property type="match status" value="1"/>
</dbReference>
<gene>
    <name evidence="2" type="ORF">JS278_02942</name>
</gene>
<evidence type="ECO:0000313" key="2">
    <source>
        <dbReference type="EMBL" id="AXE40076.1"/>
    </source>
</evidence>
<keyword evidence="3" id="KW-1185">Reference proteome</keyword>
<dbReference type="KEGG" id="acij:JS278_02942"/>
<dbReference type="PANTHER" id="PTHR43566">
    <property type="entry name" value="CONSERVED PROTEIN"/>
    <property type="match status" value="1"/>
</dbReference>
<dbReference type="InterPro" id="IPR027417">
    <property type="entry name" value="P-loop_NTPase"/>
</dbReference>
<protein>
    <recommendedName>
        <fullName evidence="1">AAA domain-containing protein</fullName>
    </recommendedName>
</protein>
<dbReference type="Gene3D" id="3.40.50.300">
    <property type="entry name" value="P-loop containing nucleotide triphosphate hydrolases"/>
    <property type="match status" value="1"/>
</dbReference>
<dbReference type="SUPFAM" id="SSF52540">
    <property type="entry name" value="P-loop containing nucleoside triphosphate hydrolases"/>
    <property type="match status" value="1"/>
</dbReference>
<name>A0A344UXS8_9ACTN</name>
<proteinExistence type="predicted"/>
<dbReference type="Pfam" id="PF13173">
    <property type="entry name" value="AAA_14"/>
    <property type="match status" value="1"/>
</dbReference>
<reference evidence="2 3" key="1">
    <citation type="submission" date="2017-12" db="EMBL/GenBank/DDBJ databases">
        <title>The whole genome sequence of the Acidipropionibacterium virtanenii sp. nov. type strain JS278.</title>
        <authorList>
            <person name="Laine P."/>
            <person name="Deptula P."/>
            <person name="Varmanen P."/>
            <person name="Auvinen P."/>
        </authorList>
    </citation>
    <scope>NUCLEOTIDE SEQUENCE [LARGE SCALE GENOMIC DNA]</scope>
    <source>
        <strain evidence="2 3">JS278</strain>
    </source>
</reference>
<dbReference type="AlphaFoldDB" id="A0A344UXS8"/>
<accession>A0A344UXS8</accession>
<organism evidence="2 3">
    <name type="scientific">Acidipropionibacterium virtanenii</name>
    <dbReference type="NCBI Taxonomy" id="2057246"/>
    <lineage>
        <taxon>Bacteria</taxon>
        <taxon>Bacillati</taxon>
        <taxon>Actinomycetota</taxon>
        <taxon>Actinomycetes</taxon>
        <taxon>Propionibacteriales</taxon>
        <taxon>Propionibacteriaceae</taxon>
        <taxon>Acidipropionibacterium</taxon>
    </lineage>
</organism>
<dbReference type="InterPro" id="IPR041682">
    <property type="entry name" value="AAA_14"/>
</dbReference>
<evidence type="ECO:0000313" key="3">
    <source>
        <dbReference type="Proteomes" id="UP000251995"/>
    </source>
</evidence>
<evidence type="ECO:0000259" key="1">
    <source>
        <dbReference type="Pfam" id="PF13173"/>
    </source>
</evidence>
<sequence>MITPWFPTWNGITRDRILEALGDTRVVVVQGARQVGKTTLVRSIADEIGMRFVIFDDRLTREAAQADPQGFLRTTGDGLLAIDEVQRVPGIVLALKLVVDRDPRPGQFLLTGSEDLLKLPATPAP</sequence>